<name>A0A0F9A1X4_9ZZZZ</name>
<dbReference type="EMBL" id="LAZR01044881">
    <property type="protein sequence ID" value="KKL03554.1"/>
    <property type="molecule type" value="Genomic_DNA"/>
</dbReference>
<feature type="transmembrane region" description="Helical" evidence="6">
    <location>
        <begin position="326"/>
        <end position="346"/>
    </location>
</feature>
<evidence type="ECO:0000256" key="4">
    <source>
        <dbReference type="ARBA" id="ARBA00022989"/>
    </source>
</evidence>
<keyword evidence="5 6" id="KW-0472">Membrane</keyword>
<dbReference type="PANTHER" id="PTHR30252:SF0">
    <property type="entry name" value="PEPTIDE TRANSPORTER CSTA"/>
    <property type="match status" value="1"/>
</dbReference>
<feature type="transmembrane region" description="Helical" evidence="6">
    <location>
        <begin position="297"/>
        <end position="319"/>
    </location>
</feature>
<accession>A0A0F9A1X4</accession>
<proteinExistence type="predicted"/>
<comment type="subcellular location">
    <subcellularLocation>
        <location evidence="1">Cell membrane</location>
        <topology evidence="1">Multi-pass membrane protein</topology>
    </subcellularLocation>
</comment>
<dbReference type="InterPro" id="IPR003706">
    <property type="entry name" value="CstA_N"/>
</dbReference>
<feature type="non-terminal residue" evidence="8">
    <location>
        <position position="1"/>
    </location>
</feature>
<feature type="transmembrane region" description="Helical" evidence="6">
    <location>
        <begin position="37"/>
        <end position="56"/>
    </location>
</feature>
<evidence type="ECO:0000256" key="2">
    <source>
        <dbReference type="ARBA" id="ARBA00022475"/>
    </source>
</evidence>
<gene>
    <name evidence="8" type="ORF">LCGC14_2625000</name>
</gene>
<reference evidence="8" key="1">
    <citation type="journal article" date="2015" name="Nature">
        <title>Complex archaea that bridge the gap between prokaryotes and eukaryotes.</title>
        <authorList>
            <person name="Spang A."/>
            <person name="Saw J.H."/>
            <person name="Jorgensen S.L."/>
            <person name="Zaremba-Niedzwiedzka K."/>
            <person name="Martijn J."/>
            <person name="Lind A.E."/>
            <person name="van Eijk R."/>
            <person name="Schleper C."/>
            <person name="Guy L."/>
            <person name="Ettema T.J."/>
        </authorList>
    </citation>
    <scope>NUCLEOTIDE SEQUENCE</scope>
</reference>
<evidence type="ECO:0000256" key="6">
    <source>
        <dbReference type="SAM" id="Phobius"/>
    </source>
</evidence>
<comment type="caution">
    <text evidence="8">The sequence shown here is derived from an EMBL/GenBank/DDBJ whole genome shotgun (WGS) entry which is preliminary data.</text>
</comment>
<feature type="transmembrane region" description="Helical" evidence="6">
    <location>
        <begin position="124"/>
        <end position="147"/>
    </location>
</feature>
<dbReference type="GO" id="GO:0009267">
    <property type="term" value="P:cellular response to starvation"/>
    <property type="evidence" value="ECO:0007669"/>
    <property type="project" value="InterPro"/>
</dbReference>
<keyword evidence="4 6" id="KW-1133">Transmembrane helix</keyword>
<feature type="transmembrane region" description="Helical" evidence="6">
    <location>
        <begin position="358"/>
        <end position="376"/>
    </location>
</feature>
<evidence type="ECO:0000259" key="7">
    <source>
        <dbReference type="Pfam" id="PF02554"/>
    </source>
</evidence>
<feature type="domain" description="CstA N-terminal" evidence="7">
    <location>
        <begin position="5"/>
        <end position="189"/>
    </location>
</feature>
<evidence type="ECO:0000256" key="5">
    <source>
        <dbReference type="ARBA" id="ARBA00023136"/>
    </source>
</evidence>
<evidence type="ECO:0000256" key="3">
    <source>
        <dbReference type="ARBA" id="ARBA00022692"/>
    </source>
</evidence>
<dbReference type="InterPro" id="IPR051605">
    <property type="entry name" value="CstA"/>
</dbReference>
<feature type="transmembrane region" description="Helical" evidence="6">
    <location>
        <begin position="168"/>
        <end position="189"/>
    </location>
</feature>
<dbReference type="GO" id="GO:0005886">
    <property type="term" value="C:plasma membrane"/>
    <property type="evidence" value="ECO:0007669"/>
    <property type="project" value="UniProtKB-SubCell"/>
</dbReference>
<dbReference type="Pfam" id="PF02554">
    <property type="entry name" value="CstA"/>
    <property type="match status" value="2"/>
</dbReference>
<feature type="transmembrane region" description="Helical" evidence="6">
    <location>
        <begin position="272"/>
        <end position="291"/>
    </location>
</feature>
<feature type="transmembrane region" description="Helical" evidence="6">
    <location>
        <begin position="101"/>
        <end position="118"/>
    </location>
</feature>
<evidence type="ECO:0000256" key="1">
    <source>
        <dbReference type="ARBA" id="ARBA00004651"/>
    </source>
</evidence>
<protein>
    <recommendedName>
        <fullName evidence="7">CstA N-terminal domain-containing protein</fullName>
    </recommendedName>
</protein>
<feature type="transmembrane region" description="Helical" evidence="6">
    <location>
        <begin position="7"/>
        <end position="25"/>
    </location>
</feature>
<organism evidence="8">
    <name type="scientific">marine sediment metagenome</name>
    <dbReference type="NCBI Taxonomy" id="412755"/>
    <lineage>
        <taxon>unclassified sequences</taxon>
        <taxon>metagenomes</taxon>
        <taxon>ecological metagenomes</taxon>
    </lineage>
</organism>
<dbReference type="PANTHER" id="PTHR30252">
    <property type="entry name" value="INNER MEMBRANE PEPTIDE TRANSPORTER"/>
    <property type="match status" value="1"/>
</dbReference>
<keyword evidence="2" id="KW-1003">Cell membrane</keyword>
<evidence type="ECO:0000313" key="8">
    <source>
        <dbReference type="EMBL" id="KKL03554.1"/>
    </source>
</evidence>
<feature type="transmembrane region" description="Helical" evidence="6">
    <location>
        <begin position="68"/>
        <end position="89"/>
    </location>
</feature>
<dbReference type="AlphaFoldDB" id="A0A0F9A1X4"/>
<feature type="domain" description="CstA N-terminal" evidence="7">
    <location>
        <begin position="206"/>
        <end position="341"/>
    </location>
</feature>
<keyword evidence="3 6" id="KW-0812">Transmembrane</keyword>
<sequence length="387" mass="41982">IIEKPDLVIPLIAITIIALILGVGVRKYKWNDKIASIIAIISIFFFVWVGNIFPVSLSVNNSVLLKNIWVTIIFGYAFIASIVPVRILLRPRDYLSAIQMTLILLLGIIAFFIVKPVINAPAYISGGVFPIWPILFITVACGAISGFHGLVSSGTTSKQLAKESHGRAIGYGGMILEGLLAILVTVVVISGLKWGIGAGSFQATLDKGWIVLFSTGFGNIVGNIVPVLSVSIAALLGAFMVNQFILTSVDTSTRLGRFVISESLFPKLKNRVLTTFITLVPAWLLAVTNTYETLWRLFGTSNQLIASVTLIGVSAFFISKKTKVRFIIIPAILVLVTTLSALLYLTFRANGYIGEGNFVLAGISMLMFVLGIFVAWEGFNVLRKKHG</sequence>